<dbReference type="Proteomes" id="UP000006038">
    <property type="component" value="Chromosome 12"/>
</dbReference>
<proteinExistence type="predicted"/>
<dbReference type="HOGENOM" id="CLU_2907681_0_0_1"/>
<keyword evidence="2" id="KW-1185">Reference proteome</keyword>
<evidence type="ECO:0000313" key="2">
    <source>
        <dbReference type="Proteomes" id="UP000006038"/>
    </source>
</evidence>
<accession>J3NE35</accession>
<dbReference type="AlphaFoldDB" id="J3NE35"/>
<evidence type="ECO:0000313" key="1">
    <source>
        <dbReference type="EnsemblPlants" id="OB12G22430.1"/>
    </source>
</evidence>
<protein>
    <submittedName>
        <fullName evidence="1">Uncharacterized protein</fullName>
    </submittedName>
</protein>
<organism evidence="1">
    <name type="scientific">Oryza brachyantha</name>
    <name type="common">malo sina</name>
    <dbReference type="NCBI Taxonomy" id="4533"/>
    <lineage>
        <taxon>Eukaryota</taxon>
        <taxon>Viridiplantae</taxon>
        <taxon>Streptophyta</taxon>
        <taxon>Embryophyta</taxon>
        <taxon>Tracheophyta</taxon>
        <taxon>Spermatophyta</taxon>
        <taxon>Magnoliopsida</taxon>
        <taxon>Liliopsida</taxon>
        <taxon>Poales</taxon>
        <taxon>Poaceae</taxon>
        <taxon>BOP clade</taxon>
        <taxon>Oryzoideae</taxon>
        <taxon>Oryzeae</taxon>
        <taxon>Oryzinae</taxon>
        <taxon>Oryza</taxon>
    </lineage>
</organism>
<sequence length="62" mass="7374">MSQPMYHPQKVNSCWISELFFCSKHKAWFYQEAIVFGILDLLRSNKKYLEVLNCFLSLDLAK</sequence>
<reference evidence="1" key="2">
    <citation type="submission" date="2013-04" db="UniProtKB">
        <authorList>
            <consortium name="EnsemblPlants"/>
        </authorList>
    </citation>
    <scope>IDENTIFICATION</scope>
</reference>
<dbReference type="EnsemblPlants" id="OB12G22430.1">
    <property type="protein sequence ID" value="OB12G22430.1"/>
    <property type="gene ID" value="OB12G22430"/>
</dbReference>
<reference evidence="1" key="1">
    <citation type="journal article" date="2013" name="Nat. Commun.">
        <title>Whole-genome sequencing of Oryza brachyantha reveals mechanisms underlying Oryza genome evolution.</title>
        <authorList>
            <person name="Chen J."/>
            <person name="Huang Q."/>
            <person name="Gao D."/>
            <person name="Wang J."/>
            <person name="Lang Y."/>
            <person name="Liu T."/>
            <person name="Li B."/>
            <person name="Bai Z."/>
            <person name="Luis Goicoechea J."/>
            <person name="Liang C."/>
            <person name="Chen C."/>
            <person name="Zhang W."/>
            <person name="Sun S."/>
            <person name="Liao Y."/>
            <person name="Zhang X."/>
            <person name="Yang L."/>
            <person name="Song C."/>
            <person name="Wang M."/>
            <person name="Shi J."/>
            <person name="Liu G."/>
            <person name="Liu J."/>
            <person name="Zhou H."/>
            <person name="Zhou W."/>
            <person name="Yu Q."/>
            <person name="An N."/>
            <person name="Chen Y."/>
            <person name="Cai Q."/>
            <person name="Wang B."/>
            <person name="Liu B."/>
            <person name="Min J."/>
            <person name="Huang Y."/>
            <person name="Wu H."/>
            <person name="Li Z."/>
            <person name="Zhang Y."/>
            <person name="Yin Y."/>
            <person name="Song W."/>
            <person name="Jiang J."/>
            <person name="Jackson S.A."/>
            <person name="Wing R.A."/>
            <person name="Wang J."/>
            <person name="Chen M."/>
        </authorList>
    </citation>
    <scope>NUCLEOTIDE SEQUENCE [LARGE SCALE GENOMIC DNA]</scope>
    <source>
        <strain evidence="1">cv. IRGC 101232</strain>
    </source>
</reference>
<name>J3NE35_ORYBR</name>
<dbReference type="Gramene" id="OB12G22430.1">
    <property type="protein sequence ID" value="OB12G22430.1"/>
    <property type="gene ID" value="OB12G22430"/>
</dbReference>